<proteinExistence type="predicted"/>
<dbReference type="EMBL" id="FNJI01000090">
    <property type="protein sequence ID" value="SDP84929.1"/>
    <property type="molecule type" value="Genomic_DNA"/>
</dbReference>
<accession>A0A1H0W2I7</accession>
<dbReference type="Proteomes" id="UP000199073">
    <property type="component" value="Unassembled WGS sequence"/>
</dbReference>
<evidence type="ECO:0000313" key="1">
    <source>
        <dbReference type="EMBL" id="SDP84929.1"/>
    </source>
</evidence>
<gene>
    <name evidence="1" type="ORF">SAMN05660330_04389</name>
</gene>
<name>A0A1H0W2I7_9BACT</name>
<evidence type="ECO:0000313" key="2">
    <source>
        <dbReference type="Proteomes" id="UP000199073"/>
    </source>
</evidence>
<keyword evidence="2" id="KW-1185">Reference proteome</keyword>
<organism evidence="1 2">
    <name type="scientific">Desulforhopalus singaporensis</name>
    <dbReference type="NCBI Taxonomy" id="91360"/>
    <lineage>
        <taxon>Bacteria</taxon>
        <taxon>Pseudomonadati</taxon>
        <taxon>Thermodesulfobacteriota</taxon>
        <taxon>Desulfobulbia</taxon>
        <taxon>Desulfobulbales</taxon>
        <taxon>Desulfocapsaceae</taxon>
        <taxon>Desulforhopalus</taxon>
    </lineage>
</organism>
<dbReference type="AlphaFoldDB" id="A0A1H0W2I7"/>
<protein>
    <submittedName>
        <fullName evidence="1">Uncharacterized protein</fullName>
    </submittedName>
</protein>
<reference evidence="1 2" key="1">
    <citation type="submission" date="2016-10" db="EMBL/GenBank/DDBJ databases">
        <authorList>
            <person name="de Groot N.N."/>
        </authorList>
    </citation>
    <scope>NUCLEOTIDE SEQUENCE [LARGE SCALE GENOMIC DNA]</scope>
    <source>
        <strain evidence="1 2">DSM 12130</strain>
    </source>
</reference>
<sequence length="122" mass="13611">MFIPHSNKDSGVAAMFLARFRFLTESLWVHSFHQCACAIAPNSLSFQDKLISKHACGHKRVVPMELVDSAHQCEFILTHRPRPAIGAATAYLEKRCLPAYCELRPTVNYRSALSNPALLSAL</sequence>